<protein>
    <recommendedName>
        <fullName evidence="3">PiggyBac transposable element-derived protein domain-containing protein</fullName>
    </recommendedName>
</protein>
<evidence type="ECO:0000313" key="1">
    <source>
        <dbReference type="EMBL" id="KAJ8930732.1"/>
    </source>
</evidence>
<comment type="caution">
    <text evidence="1">The sequence shown here is derived from an EMBL/GenBank/DDBJ whole genome shotgun (WGS) entry which is preliminary data.</text>
</comment>
<reference evidence="1" key="1">
    <citation type="journal article" date="2023" name="Insect Mol. Biol.">
        <title>Genome sequencing provides insights into the evolution of gene families encoding plant cell wall-degrading enzymes in longhorned beetles.</title>
        <authorList>
            <person name="Shin N.R."/>
            <person name="Okamura Y."/>
            <person name="Kirsch R."/>
            <person name="Pauchet Y."/>
        </authorList>
    </citation>
    <scope>NUCLEOTIDE SEQUENCE</scope>
    <source>
        <strain evidence="1">RBIC_L_NR</strain>
    </source>
</reference>
<keyword evidence="2" id="KW-1185">Reference proteome</keyword>
<accession>A0AAV8WX25</accession>
<proteinExistence type="predicted"/>
<evidence type="ECO:0000313" key="2">
    <source>
        <dbReference type="Proteomes" id="UP001162156"/>
    </source>
</evidence>
<dbReference type="AlphaFoldDB" id="A0AAV8WX25"/>
<evidence type="ECO:0008006" key="3">
    <source>
        <dbReference type="Google" id="ProtNLM"/>
    </source>
</evidence>
<name>A0AAV8WX25_9CUCU</name>
<dbReference type="EMBL" id="JANEYF010004572">
    <property type="protein sequence ID" value="KAJ8930732.1"/>
    <property type="molecule type" value="Genomic_DNA"/>
</dbReference>
<sequence length="91" mass="10555">MHQSTTFHYRYFEFSKKLKSDPPYCTNIYILKVAENYTRERDAKITNLAEIKAVIGLLYLGGVLRSSHLRLSDLWETERTGVEALLDSQCP</sequence>
<dbReference type="Proteomes" id="UP001162156">
    <property type="component" value="Unassembled WGS sequence"/>
</dbReference>
<gene>
    <name evidence="1" type="ORF">NQ314_016438</name>
</gene>
<organism evidence="1 2">
    <name type="scientific">Rhamnusium bicolor</name>
    <dbReference type="NCBI Taxonomy" id="1586634"/>
    <lineage>
        <taxon>Eukaryota</taxon>
        <taxon>Metazoa</taxon>
        <taxon>Ecdysozoa</taxon>
        <taxon>Arthropoda</taxon>
        <taxon>Hexapoda</taxon>
        <taxon>Insecta</taxon>
        <taxon>Pterygota</taxon>
        <taxon>Neoptera</taxon>
        <taxon>Endopterygota</taxon>
        <taxon>Coleoptera</taxon>
        <taxon>Polyphaga</taxon>
        <taxon>Cucujiformia</taxon>
        <taxon>Chrysomeloidea</taxon>
        <taxon>Cerambycidae</taxon>
        <taxon>Lepturinae</taxon>
        <taxon>Rhagiini</taxon>
        <taxon>Rhamnusium</taxon>
    </lineage>
</organism>